<dbReference type="Proteomes" id="UP001432180">
    <property type="component" value="Chromosome"/>
</dbReference>
<evidence type="ECO:0008006" key="3">
    <source>
        <dbReference type="Google" id="ProtNLM"/>
    </source>
</evidence>
<reference evidence="1 2" key="1">
    <citation type="journal article" date="2023" name="Microorganisms">
        <title>Thiorhodovibrio frisius and Trv. litoralis spp. nov., Two Novel Members from a Clade of Fastidious Purple Sulfur Bacteria That Exhibit Unique Red-Shifted Light-Harvesting Capabilities.</title>
        <authorList>
            <person name="Methner A."/>
            <person name="Kuzyk S.B."/>
            <person name="Petersen J."/>
            <person name="Bauer S."/>
            <person name="Brinkmann H."/>
            <person name="Sichau K."/>
            <person name="Wanner G."/>
            <person name="Wolf J."/>
            <person name="Neumann-Schaal M."/>
            <person name="Henke P."/>
            <person name="Tank M."/>
            <person name="Sproer C."/>
            <person name="Bunk B."/>
            <person name="Overmann J."/>
        </authorList>
    </citation>
    <scope>NUCLEOTIDE SEQUENCE [LARGE SCALE GENOMIC DNA]</scope>
    <source>
        <strain evidence="1 2">DSM 6702</strain>
    </source>
</reference>
<keyword evidence="2" id="KW-1185">Reference proteome</keyword>
<proteinExistence type="predicted"/>
<evidence type="ECO:0000313" key="2">
    <source>
        <dbReference type="Proteomes" id="UP001432180"/>
    </source>
</evidence>
<name>A0ABZ0S8M1_9GAMM</name>
<accession>A0ABZ0S8M1</accession>
<organism evidence="1 2">
    <name type="scientific">Thiorhodovibrio winogradskyi</name>
    <dbReference type="NCBI Taxonomy" id="77007"/>
    <lineage>
        <taxon>Bacteria</taxon>
        <taxon>Pseudomonadati</taxon>
        <taxon>Pseudomonadota</taxon>
        <taxon>Gammaproteobacteria</taxon>
        <taxon>Chromatiales</taxon>
        <taxon>Chromatiaceae</taxon>
        <taxon>Thiorhodovibrio</taxon>
    </lineage>
</organism>
<dbReference type="EMBL" id="CP121472">
    <property type="protein sequence ID" value="WPL16968.1"/>
    <property type="molecule type" value="Genomic_DNA"/>
</dbReference>
<gene>
    <name evidence="1" type="ORF">Thiowin_01950</name>
</gene>
<protein>
    <recommendedName>
        <fullName evidence="3">Secreted protein</fullName>
    </recommendedName>
</protein>
<sequence>MLKLLLRQLVVIRTLAQGSAMVLLGIPRPGLFLRPHPLYDELADSLAIILSDSTPCEARSGTYLRGRSFLITRPAH</sequence>
<evidence type="ECO:0000313" key="1">
    <source>
        <dbReference type="EMBL" id="WPL16968.1"/>
    </source>
</evidence>